<evidence type="ECO:0000313" key="5">
    <source>
        <dbReference type="EMBL" id="KAJ7366119.1"/>
    </source>
</evidence>
<accession>A0AAD7AQT9</accession>
<dbReference type="InterPro" id="IPR001296">
    <property type="entry name" value="Glyco_trans_1"/>
</dbReference>
<dbReference type="InterPro" id="IPR028098">
    <property type="entry name" value="Glyco_trans_4-like_N"/>
</dbReference>
<dbReference type="EMBL" id="JARIHO010000002">
    <property type="protein sequence ID" value="KAJ7366119.1"/>
    <property type="molecule type" value="Genomic_DNA"/>
</dbReference>
<reference evidence="5" key="1">
    <citation type="submission" date="2023-03" db="EMBL/GenBank/DDBJ databases">
        <title>Massive genome expansion in bonnet fungi (Mycena s.s.) driven by repeated elements and novel gene families across ecological guilds.</title>
        <authorList>
            <consortium name="Lawrence Berkeley National Laboratory"/>
            <person name="Harder C.B."/>
            <person name="Miyauchi S."/>
            <person name="Viragh M."/>
            <person name="Kuo A."/>
            <person name="Thoen E."/>
            <person name="Andreopoulos B."/>
            <person name="Lu D."/>
            <person name="Skrede I."/>
            <person name="Drula E."/>
            <person name="Henrissat B."/>
            <person name="Morin E."/>
            <person name="Kohler A."/>
            <person name="Barry K."/>
            <person name="LaButti K."/>
            <person name="Morin E."/>
            <person name="Salamov A."/>
            <person name="Lipzen A."/>
            <person name="Mereny Z."/>
            <person name="Hegedus B."/>
            <person name="Baldrian P."/>
            <person name="Stursova M."/>
            <person name="Weitz H."/>
            <person name="Taylor A."/>
            <person name="Grigoriev I.V."/>
            <person name="Nagy L.G."/>
            <person name="Martin F."/>
            <person name="Kauserud H."/>
        </authorList>
    </citation>
    <scope>NUCLEOTIDE SEQUENCE</scope>
    <source>
        <strain evidence="5">CBHHK002</strain>
    </source>
</reference>
<feature type="region of interest" description="Disordered" evidence="2">
    <location>
        <begin position="515"/>
        <end position="536"/>
    </location>
</feature>
<dbReference type="PANTHER" id="PTHR45947:SF3">
    <property type="entry name" value="SULFOQUINOVOSYL TRANSFERASE SQD2"/>
    <property type="match status" value="1"/>
</dbReference>
<dbReference type="GO" id="GO:0016757">
    <property type="term" value="F:glycosyltransferase activity"/>
    <property type="evidence" value="ECO:0007669"/>
    <property type="project" value="UniProtKB-KW"/>
</dbReference>
<evidence type="ECO:0008006" key="7">
    <source>
        <dbReference type="Google" id="ProtNLM"/>
    </source>
</evidence>
<dbReference type="Pfam" id="PF13439">
    <property type="entry name" value="Glyco_transf_4"/>
    <property type="match status" value="1"/>
</dbReference>
<dbReference type="Proteomes" id="UP001218218">
    <property type="component" value="Unassembled WGS sequence"/>
</dbReference>
<organism evidence="5 6">
    <name type="scientific">Mycena albidolilacea</name>
    <dbReference type="NCBI Taxonomy" id="1033008"/>
    <lineage>
        <taxon>Eukaryota</taxon>
        <taxon>Fungi</taxon>
        <taxon>Dikarya</taxon>
        <taxon>Basidiomycota</taxon>
        <taxon>Agaricomycotina</taxon>
        <taxon>Agaricomycetes</taxon>
        <taxon>Agaricomycetidae</taxon>
        <taxon>Agaricales</taxon>
        <taxon>Marasmiineae</taxon>
        <taxon>Mycenaceae</taxon>
        <taxon>Mycena</taxon>
    </lineage>
</organism>
<dbReference type="AlphaFoldDB" id="A0AAD7AQT9"/>
<name>A0AAD7AQT9_9AGAR</name>
<gene>
    <name evidence="5" type="ORF">DFH08DRAFT_763303</name>
</gene>
<evidence type="ECO:0000259" key="4">
    <source>
        <dbReference type="Pfam" id="PF13439"/>
    </source>
</evidence>
<dbReference type="PANTHER" id="PTHR45947">
    <property type="entry name" value="SULFOQUINOVOSYL TRANSFERASE SQD2"/>
    <property type="match status" value="1"/>
</dbReference>
<dbReference type="InterPro" id="IPR050194">
    <property type="entry name" value="Glycosyltransferase_grp1"/>
</dbReference>
<protein>
    <recommendedName>
        <fullName evidence="7">Glycosyltransferase</fullName>
    </recommendedName>
</protein>
<evidence type="ECO:0000313" key="6">
    <source>
        <dbReference type="Proteomes" id="UP001218218"/>
    </source>
</evidence>
<evidence type="ECO:0000259" key="3">
    <source>
        <dbReference type="Pfam" id="PF00534"/>
    </source>
</evidence>
<dbReference type="SUPFAM" id="SSF53756">
    <property type="entry name" value="UDP-Glycosyltransferase/glycogen phosphorylase"/>
    <property type="match status" value="1"/>
</dbReference>
<dbReference type="Gene3D" id="3.40.50.2000">
    <property type="entry name" value="Glycogen Phosphorylase B"/>
    <property type="match status" value="2"/>
</dbReference>
<feature type="domain" description="Glycosyltransferase subfamily 4-like N-terminal" evidence="4">
    <location>
        <begin position="33"/>
        <end position="196"/>
    </location>
</feature>
<comment type="caution">
    <text evidence="5">The sequence shown here is derived from an EMBL/GenBank/DDBJ whole genome shotgun (WGS) entry which is preliminary data.</text>
</comment>
<keyword evidence="1" id="KW-0808">Transferase</keyword>
<feature type="domain" description="Glycosyl transferase family 1" evidence="3">
    <location>
        <begin position="232"/>
        <end position="360"/>
    </location>
</feature>
<keyword evidence="1" id="KW-0328">Glycosyltransferase</keyword>
<evidence type="ECO:0000256" key="2">
    <source>
        <dbReference type="SAM" id="MobiDB-lite"/>
    </source>
</evidence>
<dbReference type="Pfam" id="PF00534">
    <property type="entry name" value="Glycos_transf_1"/>
    <property type="match status" value="1"/>
</dbReference>
<evidence type="ECO:0000256" key="1">
    <source>
        <dbReference type="ARBA" id="ARBA00022676"/>
    </source>
</evidence>
<sequence length="536" mass="56242">MTGTGAASGALLPQQSGPLRVAIITENFLPKVDGSTLTIANLLQHLDATNVQAMLFGPESGMSEYAGASVFGTFGIPMRIYPGLKINFISPAFICALRKFAPHVIHLVDPIWLGVQALTAITLLFPATPVVTSHHTNLPTYAAVFGYPYYPYRTWQVHAYFHSFARCTLVPSASTADLLAERGFANLRVVSRGADFSLFNSALRSVALRQQWVSAAATAHSASFPVTISLVSDPVIILSVGRLSREKNLTFLIDAVAALPPRPRAQSILVFVGDGPYRRVLEARCAAGGVSAVFTGHLSGRRLGEALASGDIIGAPSLTETFGQVTLQGMAAGLAVAGLMAEGTADLVVHGHTGLLLDIGAAGEDTSWAPLMALGRGARALGWAEAAPLLDKNIKPLTGRFACMLEVLIRDGPLRRRMGQAGAQAARGGAYEWERCARLAVEAYGEAAGAPVVDVKLASGSSLPPTIQALIDATVVLLAMCLTFLSHAACMVPAARDLRKRGWWGGLGQGRTAATAAEAPSEVALDTSRGGSERGV</sequence>
<keyword evidence="6" id="KW-1185">Reference proteome</keyword>
<proteinExistence type="predicted"/>